<evidence type="ECO:0000313" key="3">
    <source>
        <dbReference type="EMBL" id="KAJ9157587.1"/>
    </source>
</evidence>
<protein>
    <submittedName>
        <fullName evidence="3">Calcium-dependent phosphotriesterase</fullName>
    </submittedName>
</protein>
<sequence>MSGWAWNAPPPVVHAEIFTTLPTEFRRPGETSDHSRNQKRGRPLDSFLEGPAIVNDRLYLTDIPYGRIFAVNLTSREWTVVKEYDGEPNGLAWDERQQRLLIADFKQGILSLDIFSGELTTVVARYNGERFKGPNDLVVNNTDGSFIFTDQGMTGLHDPSGRVYRVQPGASGDAPKLEVLMTNCPSPNGLVLDKSKTALFVAMTRDNSIWQTPLFPDGSPQRTGRFSSYFGVGGPDGMATDNEGNIFVAHSTLGTIFVHTKDGLPLARILATSVGKGTTNLTWGGPDRKTLFIVESESGTVMTVQWHCSGCL</sequence>
<evidence type="ECO:0000313" key="4">
    <source>
        <dbReference type="Proteomes" id="UP001174694"/>
    </source>
</evidence>
<accession>A0AA38SFJ2</accession>
<proteinExistence type="predicted"/>
<evidence type="ECO:0000256" key="1">
    <source>
        <dbReference type="SAM" id="MobiDB-lite"/>
    </source>
</evidence>
<comment type="caution">
    <text evidence="3">The sequence shown here is derived from an EMBL/GenBank/DDBJ whole genome shotgun (WGS) entry which is preliminary data.</text>
</comment>
<dbReference type="SUPFAM" id="SSF63829">
    <property type="entry name" value="Calcium-dependent phosphotriesterase"/>
    <property type="match status" value="1"/>
</dbReference>
<dbReference type="AlphaFoldDB" id="A0AA38SFJ2"/>
<dbReference type="Proteomes" id="UP001174694">
    <property type="component" value="Unassembled WGS sequence"/>
</dbReference>
<dbReference type="InterPro" id="IPR011042">
    <property type="entry name" value="6-blade_b-propeller_TolB-like"/>
</dbReference>
<evidence type="ECO:0000259" key="2">
    <source>
        <dbReference type="Pfam" id="PF08450"/>
    </source>
</evidence>
<reference evidence="3" key="1">
    <citation type="submission" date="2022-07" db="EMBL/GenBank/DDBJ databases">
        <title>Fungi with potential for degradation of polypropylene.</title>
        <authorList>
            <person name="Gostincar C."/>
        </authorList>
    </citation>
    <scope>NUCLEOTIDE SEQUENCE</scope>
    <source>
        <strain evidence="3">EXF-13308</strain>
    </source>
</reference>
<keyword evidence="4" id="KW-1185">Reference proteome</keyword>
<feature type="compositionally biased region" description="Basic and acidic residues" evidence="1">
    <location>
        <begin position="24"/>
        <end position="36"/>
    </location>
</feature>
<dbReference type="InterPro" id="IPR013658">
    <property type="entry name" value="SGL"/>
</dbReference>
<name>A0AA38SFJ2_9PEZI</name>
<dbReference type="PANTHER" id="PTHR47572:SF5">
    <property type="entry name" value="BLR2277 PROTEIN"/>
    <property type="match status" value="1"/>
</dbReference>
<dbReference type="InterPro" id="IPR051262">
    <property type="entry name" value="SMP-30/CGR1_Lactonase"/>
</dbReference>
<dbReference type="Gene3D" id="2.120.10.30">
    <property type="entry name" value="TolB, C-terminal domain"/>
    <property type="match status" value="1"/>
</dbReference>
<dbReference type="EMBL" id="JANBVO010000001">
    <property type="protein sequence ID" value="KAJ9157587.1"/>
    <property type="molecule type" value="Genomic_DNA"/>
</dbReference>
<dbReference type="PANTHER" id="PTHR47572">
    <property type="entry name" value="LIPOPROTEIN-RELATED"/>
    <property type="match status" value="1"/>
</dbReference>
<feature type="domain" description="SMP-30/Gluconolactonase/LRE-like region" evidence="2">
    <location>
        <begin position="49"/>
        <end position="294"/>
    </location>
</feature>
<feature type="region of interest" description="Disordered" evidence="1">
    <location>
        <begin position="24"/>
        <end position="44"/>
    </location>
</feature>
<gene>
    <name evidence="3" type="ORF">NKR23_g339</name>
</gene>
<dbReference type="Pfam" id="PF08450">
    <property type="entry name" value="SGL"/>
    <property type="match status" value="1"/>
</dbReference>
<organism evidence="3 4">
    <name type="scientific">Pleurostoma richardsiae</name>
    <dbReference type="NCBI Taxonomy" id="41990"/>
    <lineage>
        <taxon>Eukaryota</taxon>
        <taxon>Fungi</taxon>
        <taxon>Dikarya</taxon>
        <taxon>Ascomycota</taxon>
        <taxon>Pezizomycotina</taxon>
        <taxon>Sordariomycetes</taxon>
        <taxon>Sordariomycetidae</taxon>
        <taxon>Calosphaeriales</taxon>
        <taxon>Pleurostomataceae</taxon>
        <taxon>Pleurostoma</taxon>
    </lineage>
</organism>